<dbReference type="GO" id="GO:0030246">
    <property type="term" value="F:carbohydrate binding"/>
    <property type="evidence" value="ECO:0007669"/>
    <property type="project" value="InterPro"/>
</dbReference>
<evidence type="ECO:0000259" key="1">
    <source>
        <dbReference type="Pfam" id="PF03422"/>
    </source>
</evidence>
<dbReference type="Gene3D" id="2.60.40.10">
    <property type="entry name" value="Immunoglobulins"/>
    <property type="match status" value="1"/>
</dbReference>
<evidence type="ECO:0000313" key="3">
    <source>
        <dbReference type="EMBL" id="AQQ70598.1"/>
    </source>
</evidence>
<dbReference type="Pfam" id="PF03422">
    <property type="entry name" value="CBM_6"/>
    <property type="match status" value="1"/>
</dbReference>
<dbReference type="EC" id="3.2.1.55" evidence="3"/>
<keyword evidence="3" id="KW-0378">Hydrolase</keyword>
<dbReference type="EMBL" id="CP019646">
    <property type="protein sequence ID" value="AQQ70598.1"/>
    <property type="molecule type" value="Genomic_DNA"/>
</dbReference>
<accession>A0A1Q2MDG7</accession>
<dbReference type="AlphaFoldDB" id="A0A1Q2MDG7"/>
<feature type="domain" description="Rhamnogalacturonan I lyase beta-sheet" evidence="2">
    <location>
        <begin position="176"/>
        <end position="239"/>
    </location>
</feature>
<gene>
    <name evidence="3" type="primary">xynD</name>
    <name evidence="3" type="ORF">SMSP2_00951</name>
</gene>
<dbReference type="Gene3D" id="2.60.120.260">
    <property type="entry name" value="Galactose-binding domain-like"/>
    <property type="match status" value="1"/>
</dbReference>
<keyword evidence="3" id="KW-0326">Glycosidase</keyword>
<evidence type="ECO:0000313" key="4">
    <source>
        <dbReference type="Proteomes" id="UP000188181"/>
    </source>
</evidence>
<dbReference type="InterPro" id="IPR008979">
    <property type="entry name" value="Galactose-bd-like_sf"/>
</dbReference>
<dbReference type="InterPro" id="IPR013783">
    <property type="entry name" value="Ig-like_fold"/>
</dbReference>
<dbReference type="RefSeq" id="WP_146682850.1">
    <property type="nucleotide sequence ID" value="NZ_CP019646.1"/>
</dbReference>
<dbReference type="STRING" id="1851148.SMSP2_00951"/>
<dbReference type="OrthoDB" id="9801455at2"/>
<evidence type="ECO:0000259" key="2">
    <source>
        <dbReference type="Pfam" id="PF18370"/>
    </source>
</evidence>
<dbReference type="Proteomes" id="UP000188181">
    <property type="component" value="Chromosome"/>
</dbReference>
<keyword evidence="4" id="KW-1185">Reference proteome</keyword>
<proteinExistence type="predicted"/>
<dbReference type="GO" id="GO:0046556">
    <property type="term" value="F:alpha-L-arabinofuranosidase activity"/>
    <property type="evidence" value="ECO:0007669"/>
    <property type="project" value="UniProtKB-EC"/>
</dbReference>
<dbReference type="InterPro" id="IPR005084">
    <property type="entry name" value="CBM6"/>
</dbReference>
<feature type="domain" description="CBM6" evidence="1">
    <location>
        <begin position="7"/>
        <end position="59"/>
    </location>
</feature>
<dbReference type="SUPFAM" id="SSF49785">
    <property type="entry name" value="Galactose-binding domain-like"/>
    <property type="match status" value="1"/>
</dbReference>
<protein>
    <submittedName>
        <fullName evidence="3">Arabinoxylan arabinofuranohydrolase</fullName>
        <ecNumber evidence="3">3.2.1.55</ecNumber>
    </submittedName>
</protein>
<organism evidence="3 4">
    <name type="scientific">Limihaloglobus sulfuriphilus</name>
    <dbReference type="NCBI Taxonomy" id="1851148"/>
    <lineage>
        <taxon>Bacteria</taxon>
        <taxon>Pseudomonadati</taxon>
        <taxon>Planctomycetota</taxon>
        <taxon>Phycisphaerae</taxon>
        <taxon>Sedimentisphaerales</taxon>
        <taxon>Sedimentisphaeraceae</taxon>
        <taxon>Limihaloglobus</taxon>
    </lineage>
</organism>
<name>A0A1Q2MDG7_9BACT</name>
<reference evidence="4" key="1">
    <citation type="submission" date="2017-02" db="EMBL/GenBank/DDBJ databases">
        <title>Comparative genomics and description of representatives of a novel lineage of planctomycetes thriving in anoxic sediments.</title>
        <authorList>
            <person name="Spring S."/>
            <person name="Bunk B."/>
            <person name="Sproer C."/>
        </authorList>
    </citation>
    <scope>NUCLEOTIDE SEQUENCE [LARGE SCALE GENOMIC DNA]</scope>
    <source>
        <strain evidence="4">SM-Chi-D1</strain>
    </source>
</reference>
<dbReference type="Pfam" id="PF18370">
    <property type="entry name" value="RGI_lyase"/>
    <property type="match status" value="1"/>
</dbReference>
<dbReference type="CDD" id="cd04084">
    <property type="entry name" value="CBM6_xylanase-like"/>
    <property type="match status" value="1"/>
</dbReference>
<dbReference type="KEGG" id="pbas:SMSP2_00951"/>
<dbReference type="InterPro" id="IPR041624">
    <property type="entry name" value="RGI_lyase"/>
</dbReference>
<sequence>MRLPCANGGAIEVRLDNPDGPILGLCEIPNTGGWQDWQTFKIDINPINPSHGISLTFVGPEINDLPKAVEQLAVIDCCLENTENPAYRARLEKLRCRIQATHDHIVLEQTFPYAKWNDLPSAFESWARNFTHRVDDISSLGNVQSSQNRFVQLRYLGMENSLRQKQQVKAPAYVTAKGTKSGALIQWRNRQDNVIAFNVYRDGEKVNEVPLGADTRSYTDRADGVFEYTVTAIGDAAAESPHSVASKCLAGDADDEAPLVVVISEPVSVRAGQSVEITARILDGRS</sequence>